<dbReference type="Proteomes" id="UP000004291">
    <property type="component" value="Chromosome"/>
</dbReference>
<dbReference type="InterPro" id="IPR000073">
    <property type="entry name" value="AB_hydrolase_1"/>
</dbReference>
<evidence type="ECO:0000313" key="3">
    <source>
        <dbReference type="Proteomes" id="UP000004291"/>
    </source>
</evidence>
<organism evidence="2 3">
    <name type="scientific">Hoeflea phototrophica (strain DSM 17068 / NCIMB 14078 / DFL-43)</name>
    <dbReference type="NCBI Taxonomy" id="411684"/>
    <lineage>
        <taxon>Bacteria</taxon>
        <taxon>Pseudomonadati</taxon>
        <taxon>Pseudomonadota</taxon>
        <taxon>Alphaproteobacteria</taxon>
        <taxon>Hyphomicrobiales</taxon>
        <taxon>Rhizobiaceae</taxon>
        <taxon>Hoeflea</taxon>
    </lineage>
</organism>
<dbReference type="GO" id="GO:0016746">
    <property type="term" value="F:acyltransferase activity"/>
    <property type="evidence" value="ECO:0007669"/>
    <property type="project" value="UniProtKB-KW"/>
</dbReference>
<dbReference type="ESTHER" id="9rhiz-a9d1e9">
    <property type="family name" value="6_AlphaBeta_hydrolase"/>
</dbReference>
<dbReference type="InterPro" id="IPR029058">
    <property type="entry name" value="AB_hydrolase_fold"/>
</dbReference>
<evidence type="ECO:0000259" key="1">
    <source>
        <dbReference type="Pfam" id="PF00561"/>
    </source>
</evidence>
<dbReference type="GO" id="GO:0047372">
    <property type="term" value="F:monoacylglycerol lipase activity"/>
    <property type="evidence" value="ECO:0007669"/>
    <property type="project" value="TreeGrafter"/>
</dbReference>
<dbReference type="PANTHER" id="PTHR43798">
    <property type="entry name" value="MONOACYLGLYCEROL LIPASE"/>
    <property type="match status" value="1"/>
</dbReference>
<dbReference type="RefSeq" id="WP_007198866.1">
    <property type="nucleotide sequence ID" value="NZ_CM002917.1"/>
</dbReference>
<dbReference type="Pfam" id="PF00561">
    <property type="entry name" value="Abhydrolase_1"/>
    <property type="match status" value="1"/>
</dbReference>
<dbReference type="GO" id="GO:0016020">
    <property type="term" value="C:membrane"/>
    <property type="evidence" value="ECO:0007669"/>
    <property type="project" value="TreeGrafter"/>
</dbReference>
<evidence type="ECO:0000313" key="2">
    <source>
        <dbReference type="EMBL" id="EDQ34426.1"/>
    </source>
</evidence>
<dbReference type="EMBL" id="ABIA03000004">
    <property type="protein sequence ID" value="EDQ34426.1"/>
    <property type="molecule type" value="Genomic_DNA"/>
</dbReference>
<dbReference type="eggNOG" id="COG0596">
    <property type="taxonomic scope" value="Bacteria"/>
</dbReference>
<sequence length="343" mass="36488">MLSLLATIVVLIAGLAIWSNVKAREIETRFPAIGEMIDVGGYSMHAVHLPRLDSADLPPLVFIHGASGNLRDQMTPFRPMLEGRAEMLFIDRPGHGWSERGGPENQTPDGQAAAIARAMQAKGISKAIIIGHSFGGAIAASFALDHPDMTSGLVFLAPATHPWPGGVSWYYDLTSIPVIGSLFAHTLALPAGLTRLESGSSCVFAPNPKPEDYVSGTGPALVLRPSAFRHNAVDVANLKPYVTRVSPRYTEIMAPTVVITGDSDSVVLAHIHSEGLARDIKGAELLWIRNLGHKPDHVTTELAVRAIERVAGLDVDLQEAGRRAEAELSADNSICPGEASPGT</sequence>
<accession>A9D1E9</accession>
<reference evidence="2 3" key="1">
    <citation type="submission" date="2007-10" db="EMBL/GenBank/DDBJ databases">
        <authorList>
            <person name="Wagner-Dobler I."/>
            <person name="Ferriera S."/>
            <person name="Johnson J."/>
            <person name="Kravitz S."/>
            <person name="Beeson K."/>
            <person name="Sutton G."/>
            <person name="Rogers Y.-H."/>
            <person name="Friedman R."/>
            <person name="Frazier M."/>
            <person name="Venter J.C."/>
        </authorList>
    </citation>
    <scope>NUCLEOTIDE SEQUENCE [LARGE SCALE GENOMIC DNA]</scope>
    <source>
        <strain evidence="2 3">DFL-43</strain>
    </source>
</reference>
<keyword evidence="2" id="KW-0808">Transferase</keyword>
<keyword evidence="3" id="KW-1185">Reference proteome</keyword>
<reference evidence="2 3" key="2">
    <citation type="submission" date="2012-06" db="EMBL/GenBank/DDBJ databases">
        <authorList>
            <person name="Fiebig A."/>
        </authorList>
    </citation>
    <scope>NUCLEOTIDE SEQUENCE [LARGE SCALE GENOMIC DNA]</scope>
    <source>
        <strain evidence="2 3">DFL-43</strain>
    </source>
</reference>
<dbReference type="HOGENOM" id="CLU_020336_13_0_5"/>
<dbReference type="Gene3D" id="3.40.50.1820">
    <property type="entry name" value="alpha/beta hydrolase"/>
    <property type="match status" value="1"/>
</dbReference>
<name>A9D1E9_HOEPD</name>
<dbReference type="OrthoDB" id="9815441at2"/>
<keyword evidence="2" id="KW-0378">Hydrolase</keyword>
<gene>
    <name evidence="2" type="ORF">HPDFL43_15552</name>
</gene>
<comment type="caution">
    <text evidence="2">The sequence shown here is derived from an EMBL/GenBank/DDBJ whole genome shotgun (WGS) entry which is preliminary data.</text>
</comment>
<protein>
    <submittedName>
        <fullName evidence="2">Putative hydrolase or acyltransferase (Alpha/beta hydrolase superfamily)</fullName>
    </submittedName>
</protein>
<dbReference type="AlphaFoldDB" id="A9D1E9"/>
<dbReference type="InterPro" id="IPR050266">
    <property type="entry name" value="AB_hydrolase_sf"/>
</dbReference>
<dbReference type="SUPFAM" id="SSF53474">
    <property type="entry name" value="alpha/beta-Hydrolases"/>
    <property type="match status" value="1"/>
</dbReference>
<dbReference type="GO" id="GO:0046464">
    <property type="term" value="P:acylglycerol catabolic process"/>
    <property type="evidence" value="ECO:0007669"/>
    <property type="project" value="TreeGrafter"/>
</dbReference>
<keyword evidence="2" id="KW-0012">Acyltransferase</keyword>
<dbReference type="PRINTS" id="PR00111">
    <property type="entry name" value="ABHYDROLASE"/>
</dbReference>
<feature type="domain" description="AB hydrolase-1" evidence="1">
    <location>
        <begin position="58"/>
        <end position="293"/>
    </location>
</feature>
<dbReference type="PANTHER" id="PTHR43798:SF5">
    <property type="entry name" value="MONOACYLGLYCEROL LIPASE ABHD6"/>
    <property type="match status" value="1"/>
</dbReference>
<proteinExistence type="predicted"/>
<dbReference type="STRING" id="411684.HPDFL43_15552"/>